<dbReference type="SUPFAM" id="SSF56112">
    <property type="entry name" value="Protein kinase-like (PK-like)"/>
    <property type="match status" value="1"/>
</dbReference>
<feature type="domain" description="Protein kinase" evidence="3">
    <location>
        <begin position="285"/>
        <end position="588"/>
    </location>
</feature>
<dbReference type="HOGENOM" id="CLU_000288_158_3_1"/>
<evidence type="ECO:0000313" key="5">
    <source>
        <dbReference type="Proteomes" id="UP000032180"/>
    </source>
</evidence>
<feature type="binding site" evidence="1">
    <location>
        <position position="313"/>
    </location>
    <ligand>
        <name>ATP</name>
        <dbReference type="ChEBI" id="CHEBI:30616"/>
    </ligand>
</feature>
<organism evidence="4 5">
    <name type="scientific">Leersia perrieri</name>
    <dbReference type="NCBI Taxonomy" id="77586"/>
    <lineage>
        <taxon>Eukaryota</taxon>
        <taxon>Viridiplantae</taxon>
        <taxon>Streptophyta</taxon>
        <taxon>Embryophyta</taxon>
        <taxon>Tracheophyta</taxon>
        <taxon>Spermatophyta</taxon>
        <taxon>Magnoliopsida</taxon>
        <taxon>Liliopsida</taxon>
        <taxon>Poales</taxon>
        <taxon>Poaceae</taxon>
        <taxon>BOP clade</taxon>
        <taxon>Oryzoideae</taxon>
        <taxon>Oryzeae</taxon>
        <taxon>Oryzinae</taxon>
        <taxon>Leersia</taxon>
    </lineage>
</organism>
<feature type="compositionally biased region" description="Polar residues" evidence="2">
    <location>
        <begin position="153"/>
        <end position="167"/>
    </location>
</feature>
<feature type="region of interest" description="Disordered" evidence="2">
    <location>
        <begin position="206"/>
        <end position="245"/>
    </location>
</feature>
<dbReference type="InterPro" id="IPR000719">
    <property type="entry name" value="Prot_kinase_dom"/>
</dbReference>
<keyword evidence="1" id="KW-0067">ATP-binding</keyword>
<dbReference type="InterPro" id="IPR011009">
    <property type="entry name" value="Kinase-like_dom_sf"/>
</dbReference>
<dbReference type="Proteomes" id="UP000032180">
    <property type="component" value="Chromosome 11"/>
</dbReference>
<dbReference type="PROSITE" id="PS00107">
    <property type="entry name" value="PROTEIN_KINASE_ATP"/>
    <property type="match status" value="1"/>
</dbReference>
<keyword evidence="5" id="KW-1185">Reference proteome</keyword>
<dbReference type="Pfam" id="PF19584">
    <property type="entry name" value="MCAfunc"/>
    <property type="match status" value="1"/>
</dbReference>
<feature type="region of interest" description="Disordered" evidence="2">
    <location>
        <begin position="152"/>
        <end position="179"/>
    </location>
</feature>
<sequence>MAQLQWDGMERVATFAQLTGVDALGLISTILQAAQAVRRNKETCQELVQEIQLIRDLLRMLQDPEMMCREEIVNALSGLEGTLKEAYTLVTSCRDCSAMYRFFMGWKQADQFRRIKKKIAKHLRFYPMISHADLTRRLEKLATSAALSTCSSQDAQEVQASSSTSHPNPELRSDSKKSSNLTSLRNILLLPKSSQFDVQNHFRAAEVPHELEKGQEETQSTDNDEEHHQAGYHDATQTSSDRKSRSWWHDMIPSNKSADAAKAHIVPRAVELFTLAELAMATMNFSLDRKIGTGRFGTVYRGKLPEGHEVAIKRKTEDSGYLGMEEFRAEVTIHSLLHHKHIVHLIGCCVVEKEKRWSSLRIKVEEERMLVFEYMKNGSLSDHLHGPSTSSPSSPVTASWKMRIEILLGASRAIDYLHSYAVPPVIHRNIKPANILLDSSWVPHLSDFSLAVTCDDAEFDDIPIAGTRGYLDPEYLCTGTPKPASDVYSFGAVMLEVLSGRKPLSHWQEEDSDGDSPMDLVSDTLQLIRAGRVLDVLDRRPTEEPTIRQFEAVDLVARTAVHCLQEKGEDRPAMSDIVARLQEALEFIRCDNE</sequence>
<keyword evidence="1" id="KW-0547">Nucleotide-binding</keyword>
<reference evidence="4" key="3">
    <citation type="submission" date="2015-04" db="UniProtKB">
        <authorList>
            <consortium name="EnsemblPlants"/>
        </authorList>
    </citation>
    <scope>IDENTIFICATION</scope>
</reference>
<dbReference type="Gene3D" id="3.30.200.20">
    <property type="entry name" value="Phosphorylase Kinase, domain 1"/>
    <property type="match status" value="1"/>
</dbReference>
<dbReference type="STRING" id="77586.A0A0D9XV37"/>
<dbReference type="InterPro" id="IPR045766">
    <property type="entry name" value="MCAfunc"/>
</dbReference>
<dbReference type="PANTHER" id="PTHR46146">
    <property type="entry name" value="SERINE/THREONINE-PROTEIN KINASE-LIKE PROTEIN CCR4"/>
    <property type="match status" value="1"/>
</dbReference>
<dbReference type="InterPro" id="IPR036537">
    <property type="entry name" value="Adaptor_Cbl_N_dom_sf"/>
</dbReference>
<dbReference type="CDD" id="cd21037">
    <property type="entry name" value="MLKL_NTD"/>
    <property type="match status" value="1"/>
</dbReference>
<reference evidence="4 5" key="2">
    <citation type="submission" date="2013-12" db="EMBL/GenBank/DDBJ databases">
        <authorList>
            <person name="Yu Y."/>
            <person name="Lee S."/>
            <person name="de Baynast K."/>
            <person name="Wissotski M."/>
            <person name="Liu L."/>
            <person name="Talag J."/>
            <person name="Goicoechea J."/>
            <person name="Angelova A."/>
            <person name="Jetty R."/>
            <person name="Kudrna D."/>
            <person name="Golser W."/>
            <person name="Rivera L."/>
            <person name="Zhang J."/>
            <person name="Wing R."/>
        </authorList>
    </citation>
    <scope>NUCLEOTIDE SEQUENCE</scope>
</reference>
<dbReference type="PROSITE" id="PS50011">
    <property type="entry name" value="PROTEIN_KINASE_DOM"/>
    <property type="match status" value="1"/>
</dbReference>
<dbReference type="InterPro" id="IPR017441">
    <property type="entry name" value="Protein_kinase_ATP_BS"/>
</dbReference>
<feature type="compositionally biased region" description="Basic and acidic residues" evidence="2">
    <location>
        <begin position="206"/>
        <end position="216"/>
    </location>
</feature>
<dbReference type="Gramene" id="LPERR11G18700.2">
    <property type="protein sequence ID" value="LPERR11G18700.2"/>
    <property type="gene ID" value="LPERR11G18700"/>
</dbReference>
<evidence type="ECO:0000259" key="3">
    <source>
        <dbReference type="PROSITE" id="PS50011"/>
    </source>
</evidence>
<dbReference type="GO" id="GO:0004672">
    <property type="term" value="F:protein kinase activity"/>
    <property type="evidence" value="ECO:0007669"/>
    <property type="project" value="InterPro"/>
</dbReference>
<evidence type="ECO:0000256" key="2">
    <source>
        <dbReference type="SAM" id="MobiDB-lite"/>
    </source>
</evidence>
<dbReference type="eggNOG" id="KOG1187">
    <property type="taxonomic scope" value="Eukaryota"/>
</dbReference>
<name>A0A0D9XV37_9ORYZ</name>
<accession>A0A0D9XV37</accession>
<evidence type="ECO:0000256" key="1">
    <source>
        <dbReference type="PROSITE-ProRule" id="PRU10141"/>
    </source>
</evidence>
<proteinExistence type="predicted"/>
<dbReference type="EnsemblPlants" id="LPERR11G18700.2">
    <property type="protein sequence ID" value="LPERR11G18700.2"/>
    <property type="gene ID" value="LPERR11G18700"/>
</dbReference>
<dbReference type="InterPro" id="IPR059179">
    <property type="entry name" value="MLKL-like_MCAfunc"/>
</dbReference>
<reference evidence="4 5" key="1">
    <citation type="submission" date="2012-08" db="EMBL/GenBank/DDBJ databases">
        <title>Oryza genome evolution.</title>
        <authorList>
            <person name="Wing R.A."/>
        </authorList>
    </citation>
    <scope>NUCLEOTIDE SEQUENCE</scope>
</reference>
<dbReference type="AlphaFoldDB" id="A0A0D9XV37"/>
<dbReference type="GO" id="GO:0007166">
    <property type="term" value="P:cell surface receptor signaling pathway"/>
    <property type="evidence" value="ECO:0007669"/>
    <property type="project" value="InterPro"/>
</dbReference>
<protein>
    <recommendedName>
        <fullName evidence="3">Protein kinase domain-containing protein</fullName>
    </recommendedName>
</protein>
<dbReference type="Pfam" id="PF00069">
    <property type="entry name" value="Pkinase"/>
    <property type="match status" value="1"/>
</dbReference>
<dbReference type="EnsemblPlants" id="LPERR11G18700.1">
    <property type="protein sequence ID" value="LPERR11G18700.1"/>
    <property type="gene ID" value="LPERR11G18700"/>
</dbReference>
<evidence type="ECO:0000313" key="4">
    <source>
        <dbReference type="EnsemblPlants" id="LPERR11G18700.2"/>
    </source>
</evidence>
<dbReference type="Gramene" id="LPERR11G18700.1">
    <property type="protein sequence ID" value="LPERR11G18700.1"/>
    <property type="gene ID" value="LPERR11G18700"/>
</dbReference>
<dbReference type="Gene3D" id="1.10.510.10">
    <property type="entry name" value="Transferase(Phosphotransferase) domain 1"/>
    <property type="match status" value="1"/>
</dbReference>
<dbReference type="GO" id="GO:0005524">
    <property type="term" value="F:ATP binding"/>
    <property type="evidence" value="ECO:0007669"/>
    <property type="project" value="UniProtKB-UniRule"/>
</dbReference>
<dbReference type="PANTHER" id="PTHR46146:SF7">
    <property type="entry name" value="OS11G0664000 PROTEIN"/>
    <property type="match status" value="1"/>
</dbReference>
<dbReference type="Gene3D" id="1.20.930.20">
    <property type="entry name" value="Adaptor protein Cbl, N-terminal domain"/>
    <property type="match status" value="1"/>
</dbReference>